<evidence type="ECO:0000313" key="5">
    <source>
        <dbReference type="EMBL" id="EFB23744.1"/>
    </source>
</evidence>
<dbReference type="GO" id="GO:0005031">
    <property type="term" value="F:tumor necrosis factor receptor activity"/>
    <property type="evidence" value="ECO:0007669"/>
    <property type="project" value="InterPro"/>
</dbReference>
<dbReference type="FunFam" id="2.10.50.10:FF:000038">
    <property type="entry name" value="Tumor necrosis factor receptor superfamily member 4"/>
    <property type="match status" value="1"/>
</dbReference>
<dbReference type="GO" id="GO:0006954">
    <property type="term" value="P:inflammatory response"/>
    <property type="evidence" value="ECO:0007669"/>
    <property type="project" value="InterPro"/>
</dbReference>
<gene>
    <name evidence="5" type="ORF">PANDA_020165</name>
</gene>
<accession>D2I3Q1</accession>
<feature type="domain" description="TNFR-Cys" evidence="4">
    <location>
        <begin position="105"/>
        <end position="168"/>
    </location>
</feature>
<dbReference type="InterPro" id="IPR020445">
    <property type="entry name" value="TNFR_4"/>
</dbReference>
<sequence>MVAGPTWVLAANSCVMLGTALIATSCKEKPQTPAPPAEMRMLVEPQRPSGPHSALLLLGLVLGAAAGLTCVGNAYPKDGKCCHDCPPGYGMESRCSGGLDTQCLPCPPGFYNEATNYEPCKPCTQCNQTCPEALAALAFPPTVPASSDPPGSGSEAKRRCPATQDTVCSCDDQACKPWTNCTLMGKRTVRPASQSSDAVCEDRSSPATLPWETQGPPAWHPTTQPTTAWTGASQGPFTPPTEPPRGPQLAAVLGLGLGLLAPVAAALALLLHHRAWRLPPSGNSFRTPIQEEHADANSTLAKI</sequence>
<reference evidence="5" key="1">
    <citation type="journal article" date="2010" name="Nature">
        <title>The sequence and de novo assembly of the giant panda genome.</title>
        <authorList>
            <person name="Li R."/>
            <person name="Fan W."/>
            <person name="Tian G."/>
            <person name="Zhu H."/>
            <person name="He L."/>
            <person name="Cai J."/>
            <person name="Huang Q."/>
            <person name="Cai Q."/>
            <person name="Li B."/>
            <person name="Bai Y."/>
            <person name="Zhang Z."/>
            <person name="Zhang Y."/>
            <person name="Wang W."/>
            <person name="Li J."/>
            <person name="Wei F."/>
            <person name="Li H."/>
            <person name="Jian M."/>
            <person name="Li J."/>
            <person name="Zhang Z."/>
            <person name="Nielsen R."/>
            <person name="Li D."/>
            <person name="Gu W."/>
            <person name="Yang Z."/>
            <person name="Xuan Z."/>
            <person name="Ryder O.A."/>
            <person name="Leung F.C."/>
            <person name="Zhou Y."/>
            <person name="Cao J."/>
            <person name="Sun X."/>
            <person name="Fu Y."/>
            <person name="Fang X."/>
            <person name="Guo X."/>
            <person name="Wang B."/>
            <person name="Hou R."/>
            <person name="Shen F."/>
            <person name="Mu B."/>
            <person name="Ni P."/>
            <person name="Lin R."/>
            <person name="Qian W."/>
            <person name="Wang G."/>
            <person name="Yu C."/>
            <person name="Nie W."/>
            <person name="Wang J."/>
            <person name="Wu Z."/>
            <person name="Liang H."/>
            <person name="Min J."/>
            <person name="Wu Q."/>
            <person name="Cheng S."/>
            <person name="Ruan J."/>
            <person name="Wang M."/>
            <person name="Shi Z."/>
            <person name="Wen M."/>
            <person name="Liu B."/>
            <person name="Ren X."/>
            <person name="Zheng H."/>
            <person name="Dong D."/>
            <person name="Cook K."/>
            <person name="Shan G."/>
            <person name="Zhang H."/>
            <person name="Kosiol C."/>
            <person name="Xie X."/>
            <person name="Lu Z."/>
            <person name="Zheng H."/>
            <person name="Li Y."/>
            <person name="Steiner C.C."/>
            <person name="Lam T.T."/>
            <person name="Lin S."/>
            <person name="Zhang Q."/>
            <person name="Li G."/>
            <person name="Tian J."/>
            <person name="Gong T."/>
            <person name="Liu H."/>
            <person name="Zhang D."/>
            <person name="Fang L."/>
            <person name="Ye C."/>
            <person name="Zhang J."/>
            <person name="Hu W."/>
            <person name="Xu A."/>
            <person name="Ren Y."/>
            <person name="Zhang G."/>
            <person name="Bruford M.W."/>
            <person name="Li Q."/>
            <person name="Ma L."/>
            <person name="Guo Y."/>
            <person name="An N."/>
            <person name="Hu Y."/>
            <person name="Zheng Y."/>
            <person name="Shi Y."/>
            <person name="Li Z."/>
            <person name="Liu Q."/>
            <person name="Chen Y."/>
            <person name="Zhao J."/>
            <person name="Qu N."/>
            <person name="Zhao S."/>
            <person name="Tian F."/>
            <person name="Wang X."/>
            <person name="Wang H."/>
            <person name="Xu L."/>
            <person name="Liu X."/>
            <person name="Vinar T."/>
            <person name="Wang Y."/>
            <person name="Lam T.W."/>
            <person name="Yiu S.M."/>
            <person name="Liu S."/>
            <person name="Zhang H."/>
            <person name="Li D."/>
            <person name="Huang Y."/>
            <person name="Wang X."/>
            <person name="Yang G."/>
            <person name="Jiang Z."/>
            <person name="Wang J."/>
            <person name="Qin N."/>
            <person name="Li L."/>
            <person name="Li J."/>
            <person name="Bolund L."/>
            <person name="Kristiansen K."/>
            <person name="Wong G.K."/>
            <person name="Olson M."/>
            <person name="Zhang X."/>
            <person name="Li S."/>
            <person name="Yang H."/>
            <person name="Wang J."/>
            <person name="Wang J."/>
        </authorList>
    </citation>
    <scope>NUCLEOTIDE SEQUENCE [LARGE SCALE GENOMIC DNA]</scope>
</reference>
<dbReference type="Gene3D" id="2.10.50.10">
    <property type="entry name" value="Tumor Necrosis Factor Receptor, subunit A, domain 2"/>
    <property type="match status" value="2"/>
</dbReference>
<keyword evidence="3" id="KW-0472">Membrane</keyword>
<dbReference type="GO" id="GO:0009897">
    <property type="term" value="C:external side of plasma membrane"/>
    <property type="evidence" value="ECO:0007669"/>
    <property type="project" value="TreeGrafter"/>
</dbReference>
<dbReference type="PROSITE" id="PS50050">
    <property type="entry name" value="TNFR_NGFR_2"/>
    <property type="match status" value="1"/>
</dbReference>
<keyword evidence="3" id="KW-0812">Transmembrane</keyword>
<dbReference type="InterPro" id="IPR001368">
    <property type="entry name" value="TNFR/NGFR_Cys_rich_reg"/>
</dbReference>
<dbReference type="SUPFAM" id="SSF57586">
    <property type="entry name" value="TNF receptor-like"/>
    <property type="match status" value="2"/>
</dbReference>
<feature type="region of interest" description="Disordered" evidence="2">
    <location>
        <begin position="193"/>
        <end position="245"/>
    </location>
</feature>
<feature type="region of interest" description="Disordered" evidence="2">
    <location>
        <begin position="282"/>
        <end position="303"/>
    </location>
</feature>
<dbReference type="SMART" id="SM00208">
    <property type="entry name" value="TNFR"/>
    <property type="match status" value="3"/>
</dbReference>
<dbReference type="PROSITE" id="PS00652">
    <property type="entry name" value="TNFR_NGFR_1"/>
    <property type="match status" value="1"/>
</dbReference>
<evidence type="ECO:0000259" key="4">
    <source>
        <dbReference type="PROSITE" id="PS50050"/>
    </source>
</evidence>
<organism evidence="5">
    <name type="scientific">Ailuropoda melanoleuca</name>
    <name type="common">Giant panda</name>
    <dbReference type="NCBI Taxonomy" id="9646"/>
    <lineage>
        <taxon>Eukaryota</taxon>
        <taxon>Metazoa</taxon>
        <taxon>Chordata</taxon>
        <taxon>Craniata</taxon>
        <taxon>Vertebrata</taxon>
        <taxon>Euteleostomi</taxon>
        <taxon>Mammalia</taxon>
        <taxon>Eutheria</taxon>
        <taxon>Laurasiatheria</taxon>
        <taxon>Carnivora</taxon>
        <taxon>Caniformia</taxon>
        <taxon>Ursidae</taxon>
        <taxon>Ailuropoda</taxon>
    </lineage>
</organism>
<evidence type="ECO:0000256" key="1">
    <source>
        <dbReference type="PROSITE-ProRule" id="PRU00206"/>
    </source>
</evidence>
<evidence type="ECO:0000256" key="3">
    <source>
        <dbReference type="SAM" id="Phobius"/>
    </source>
</evidence>
<comment type="caution">
    <text evidence="1">Lacks conserved residue(s) required for the propagation of feature annotation.</text>
</comment>
<dbReference type="CDD" id="cd13406">
    <property type="entry name" value="TNFRSF4"/>
    <property type="match status" value="1"/>
</dbReference>
<dbReference type="PANTHER" id="PTHR47881">
    <property type="entry name" value="TUMOR NECROSIS FACTOR RECEPTOR SUBFAMILY MEMBER 4"/>
    <property type="match status" value="1"/>
</dbReference>
<protein>
    <recommendedName>
        <fullName evidence="4">TNFR-Cys domain-containing protein</fullName>
    </recommendedName>
</protein>
<dbReference type="EMBL" id="GL194360">
    <property type="protein sequence ID" value="EFB23744.1"/>
    <property type="molecule type" value="Genomic_DNA"/>
</dbReference>
<feature type="compositionally biased region" description="Polar residues" evidence="2">
    <location>
        <begin position="221"/>
        <end position="233"/>
    </location>
</feature>
<keyword evidence="3" id="KW-1133">Transmembrane helix</keyword>
<feature type="transmembrane region" description="Helical" evidence="3">
    <location>
        <begin position="249"/>
        <end position="271"/>
    </location>
</feature>
<dbReference type="AlphaFoldDB" id="D2I3Q1"/>
<dbReference type="PANTHER" id="PTHR47881:SF1">
    <property type="entry name" value="TUMOR NECROSIS FACTOR RECEPTOR SUPERFAMILY MEMBER 4"/>
    <property type="match status" value="1"/>
</dbReference>
<evidence type="ECO:0000256" key="2">
    <source>
        <dbReference type="SAM" id="MobiDB-lite"/>
    </source>
</evidence>
<proteinExistence type="predicted"/>
<dbReference type="InterPro" id="IPR034022">
    <property type="entry name" value="TNFRSF4_N"/>
</dbReference>
<dbReference type="InParanoid" id="D2I3Q1"/>
<name>D2I3Q1_AILME</name>
<dbReference type="PRINTS" id="PR01921">
    <property type="entry name" value="TNFACTORR4"/>
</dbReference>
<feature type="repeat" description="TNFR-Cys" evidence="1">
    <location>
        <begin position="105"/>
        <end position="168"/>
    </location>
</feature>